<dbReference type="Gramene" id="TraesJUL5A03G02732930.1">
    <property type="protein sequence ID" value="TraesJUL5A03G02732930.1"/>
    <property type="gene ID" value="TraesJUL5A03G02732930"/>
</dbReference>
<dbReference type="Gramene" id="TraesMAC5D03G03166690.1">
    <property type="protein sequence ID" value="TraesMAC5D03G03166690.1"/>
    <property type="gene ID" value="TraesMAC5D03G03166690"/>
</dbReference>
<dbReference type="Gramene" id="TraesCS5A02G346200.1">
    <property type="protein sequence ID" value="TraesCS5A02G346200.1"/>
    <property type="gene ID" value="TraesCS5A02G346200"/>
</dbReference>
<dbReference type="Gramene" id="TraesWEE_scaffold_036847_01G000400.1">
    <property type="protein sequence ID" value="TraesWEE_scaffold_036847_01G000400.1"/>
    <property type="gene ID" value="TraesWEE_scaffold_036847_01G000400"/>
</dbReference>
<sequence length="96" mass="10362">MAPVCNGTGAAASVSVCSLLATNCHQPLQLLSQLSQLLWKSWFCGVLPKMLFFLGRKRAVEGLGVAMSTSVDRTTGDKAINMACAMLKRQSDLIRF</sequence>
<proteinExistence type="predicted"/>
<dbReference type="Gramene" id="TraesNOR5D03G03197530.1">
    <property type="protein sequence ID" value="TraesNOR5D03G03197530.1"/>
    <property type="gene ID" value="TraesNOR5D03G03197530"/>
</dbReference>
<dbReference type="Gramene" id="TraesCLE_scaffold_073860_01G000400.1">
    <property type="protein sequence ID" value="TraesCLE_scaffold_073860_01G000400.1"/>
    <property type="gene ID" value="TraesCLE_scaffold_073860_01G000400"/>
</dbReference>
<reference evidence="1" key="1">
    <citation type="submission" date="2018-08" db="EMBL/GenBank/DDBJ databases">
        <authorList>
            <person name="Rossello M."/>
        </authorList>
    </citation>
    <scope>NUCLEOTIDE SEQUENCE [LARGE SCALE GENOMIC DNA]</scope>
    <source>
        <strain evidence="1">cv. Chinese Spring</strain>
    </source>
</reference>
<dbReference type="Gramene" id="TraesLDM5D03G03172650.1">
    <property type="protein sequence ID" value="TraesLDM5D03G03172650.1"/>
    <property type="gene ID" value="TraesLDM5D03G03172650"/>
</dbReference>
<dbReference type="Gramene" id="TraesSTA5A03G02704680.1">
    <property type="protein sequence ID" value="TraesSTA5A03G02704680.1"/>
    <property type="gene ID" value="TraesSTA5A03G02704680"/>
</dbReference>
<dbReference type="Gramene" id="TraesJAG5D03G03165200.1">
    <property type="protein sequence ID" value="TraesJAG5D03G03165200.1"/>
    <property type="gene ID" value="TraesJAG5D03G03165200"/>
</dbReference>
<dbReference type="Gramene" id="TraesJAG5A03G02712430.1">
    <property type="protein sequence ID" value="TraesJAG5A03G02712430.1"/>
    <property type="gene ID" value="TraesJAG5A03G02712430"/>
</dbReference>
<dbReference type="AlphaFoldDB" id="A0A341W5M5"/>
<dbReference type="Gramene" id="TraesROB_scaffold_057188_01G000400.1">
    <property type="protein sequence ID" value="TraesROB_scaffold_057188_01G000400.1"/>
    <property type="gene ID" value="TraesROB_scaffold_057188_01G000400"/>
</dbReference>
<dbReference type="Gramene" id="TraesNOR5A03G02736920.1">
    <property type="protein sequence ID" value="TraesNOR5A03G02736920.1"/>
    <property type="gene ID" value="TraesNOR5A03G02736920"/>
</dbReference>
<evidence type="ECO:0000313" key="2">
    <source>
        <dbReference type="Proteomes" id="UP000019116"/>
    </source>
</evidence>
<dbReference type="Gramene" id="TraesRN5D0100835600.1">
    <property type="protein sequence ID" value="TraesRN5D0100835600.1"/>
    <property type="gene ID" value="TraesRN5D0100835600"/>
</dbReference>
<evidence type="ECO:0000313" key="1">
    <source>
        <dbReference type="EnsemblPlants" id="TraesCS5D02G352900.1"/>
    </source>
</evidence>
<organism evidence="1">
    <name type="scientific">Triticum aestivum</name>
    <name type="common">Wheat</name>
    <dbReference type="NCBI Taxonomy" id="4565"/>
    <lineage>
        <taxon>Eukaryota</taxon>
        <taxon>Viridiplantae</taxon>
        <taxon>Streptophyta</taxon>
        <taxon>Embryophyta</taxon>
        <taxon>Tracheophyta</taxon>
        <taxon>Spermatophyta</taxon>
        <taxon>Magnoliopsida</taxon>
        <taxon>Liliopsida</taxon>
        <taxon>Poales</taxon>
        <taxon>Poaceae</taxon>
        <taxon>BOP clade</taxon>
        <taxon>Pooideae</taxon>
        <taxon>Triticodae</taxon>
        <taxon>Triticeae</taxon>
        <taxon>Triticinae</taxon>
        <taxon>Triticum</taxon>
    </lineage>
</organism>
<dbReference type="Gramene" id="TraesPARA_EIv1.0_1547740.1">
    <property type="protein sequence ID" value="TraesPARA_EIv1.0_1547740.1.CDS"/>
    <property type="gene ID" value="TraesPARA_EIv1.0_1547740"/>
</dbReference>
<keyword evidence="2" id="KW-1185">Reference proteome</keyword>
<dbReference type="Gramene" id="TraesLAC5A03G02667980.1">
    <property type="protein sequence ID" value="TraesLAC5A03G02667980.1"/>
    <property type="gene ID" value="TraesLAC5A03G02667980"/>
</dbReference>
<name>A0A341W5M5_WHEAT</name>
<dbReference type="Gramene" id="TraesMAC5A03G02712250.1">
    <property type="protein sequence ID" value="TraesMAC5A03G02712250.1"/>
    <property type="gene ID" value="TraesMAC5A03G02712250"/>
</dbReference>
<dbReference type="Gramene" id="TraesCS5D02G352900.1">
    <property type="protein sequence ID" value="TraesCS5D02G352900.1"/>
    <property type="gene ID" value="TraesCS5D02G352900"/>
</dbReference>
<dbReference type="Gramene" id="TraesPARA_EIv1.0_1844730.1">
    <property type="protein sequence ID" value="TraesPARA_EIv1.0_1844730.1.CDS"/>
    <property type="gene ID" value="TraesPARA_EIv1.0_1844730"/>
</dbReference>
<dbReference type="Gramene" id="TraesARI5A03G02755960.1">
    <property type="protein sequence ID" value="TraesARI5A03G02755960.1"/>
    <property type="gene ID" value="TraesARI5A03G02755960"/>
</dbReference>
<dbReference type="Gramene" id="TraesCS5A03G0831600.1">
    <property type="protein sequence ID" value="TraesCS5A03G0831600.1.CDS"/>
    <property type="gene ID" value="TraesCS5A03G0831600"/>
</dbReference>
<accession>A0A341W5M5</accession>
<dbReference type="Gramene" id="TraesRN5A0100845500.1">
    <property type="protein sequence ID" value="TraesRN5A0100845500.1"/>
    <property type="gene ID" value="TraesRN5A0100845500"/>
</dbReference>
<dbReference type="Gramene" id="TraesARI5D03G03121710.1">
    <property type="protein sequence ID" value="TraesARI5D03G03121710.1"/>
    <property type="gene ID" value="TraesARI5D03G03121710"/>
</dbReference>
<dbReference type="Gramene" id="TraesLDM5A03G02716410.1">
    <property type="protein sequence ID" value="TraesLDM5A03G02716410.1"/>
    <property type="gene ID" value="TraesLDM5A03G02716410"/>
</dbReference>
<dbReference type="Gramene" id="TraesCAD_scaffold_035772_01G000400.1">
    <property type="protein sequence ID" value="TraesCAD_scaffold_035772_01G000400.1"/>
    <property type="gene ID" value="TraesCAD_scaffold_035772_01G000400"/>
</dbReference>
<dbReference type="EnsemblPlants" id="TraesCS5A02G346200.1">
    <property type="protein sequence ID" value="TraesCS5A02G346200.1"/>
    <property type="gene ID" value="TraesCS5A02G346200"/>
</dbReference>
<dbReference type="Gramene" id="TraesJUL5D03G03192950.1">
    <property type="protein sequence ID" value="TraesJUL5D03G03192950.1"/>
    <property type="gene ID" value="TraesJUL5D03G03192950"/>
</dbReference>
<dbReference type="Gramene" id="TraesSYM5A03G02742680.1">
    <property type="protein sequence ID" value="TraesSYM5A03G02742680.1"/>
    <property type="gene ID" value="TraesSYM5A03G02742680"/>
</dbReference>
<dbReference type="Gramene" id="TraesCAD_scaffold_031775_01G000400.1">
    <property type="protein sequence ID" value="TraesCAD_scaffold_031775_01G000400.1"/>
    <property type="gene ID" value="TraesCAD_scaffold_031775_01G000400"/>
</dbReference>
<dbReference type="Gramene" id="TraesCLE_scaffold_054118_01G000400.1">
    <property type="protein sequence ID" value="TraesCLE_scaffold_054118_01G000400.1"/>
    <property type="gene ID" value="TraesCLE_scaffold_054118_01G000400"/>
</dbReference>
<dbReference type="Gramene" id="TraesLAC5D03G03123520.1">
    <property type="protein sequence ID" value="TraesLAC5D03G03123520.1"/>
    <property type="gene ID" value="TraesLAC5D03G03123520"/>
</dbReference>
<dbReference type="Proteomes" id="UP000019116">
    <property type="component" value="Chromosome 5D"/>
</dbReference>
<dbReference type="Gramene" id="TraesROB_scaffold_029118_01G001500.1">
    <property type="protein sequence ID" value="TraesROB_scaffold_029118_01G001500.1"/>
    <property type="gene ID" value="TraesROB_scaffold_029118_01G001500"/>
</dbReference>
<reference evidence="1" key="2">
    <citation type="submission" date="2018-10" db="UniProtKB">
        <authorList>
            <consortium name="EnsemblPlants"/>
        </authorList>
    </citation>
    <scope>IDENTIFICATION</scope>
</reference>
<dbReference type="Gramene" id="TraesWEE_scaffold_092267_01G001100.1">
    <property type="protein sequence ID" value="TraesWEE_scaffold_092267_01G001100.1"/>
    <property type="gene ID" value="TraesWEE_scaffold_092267_01G001100"/>
</dbReference>
<dbReference type="Gramene" id="TraesCS5D03G0796200.1">
    <property type="protein sequence ID" value="TraesCS5D03G0796200.1.CDS"/>
    <property type="gene ID" value="TraesCS5D03G0796200"/>
</dbReference>
<dbReference type="Gramene" id="TraesSYM5D03G03108340.1">
    <property type="protein sequence ID" value="TraesSYM5D03G03108340.1"/>
    <property type="gene ID" value="TraesSYM5D03G03108340"/>
</dbReference>
<dbReference type="Proteomes" id="UP000019116">
    <property type="component" value="Chromosome 5A"/>
</dbReference>
<dbReference type="EnsemblPlants" id="TraesCS5D02G352900.1">
    <property type="protein sequence ID" value="TraesCS5D02G352900.1"/>
    <property type="gene ID" value="TraesCS5D02G352900"/>
</dbReference>
<protein>
    <submittedName>
        <fullName evidence="1">Uncharacterized protein</fullName>
    </submittedName>
</protein>
<dbReference type="Gramene" id="TraesSTA5D03G03158940.1">
    <property type="protein sequence ID" value="TraesSTA5D03G03158940.1"/>
    <property type="gene ID" value="TraesSTA5D03G03158940"/>
</dbReference>